<dbReference type="Pfam" id="PF07707">
    <property type="entry name" value="BACK"/>
    <property type="match status" value="1"/>
</dbReference>
<comment type="caution">
    <text evidence="2">The sequence shown here is derived from an EMBL/GenBank/DDBJ whole genome shotgun (WGS) entry which is preliminary data.</text>
</comment>
<gene>
    <name evidence="2" type="ORF">LARSCL_LOCUS15968</name>
</gene>
<dbReference type="Proteomes" id="UP001497382">
    <property type="component" value="Unassembled WGS sequence"/>
</dbReference>
<dbReference type="AlphaFoldDB" id="A0AAV2B1E5"/>
<dbReference type="InterPro" id="IPR011705">
    <property type="entry name" value="BACK"/>
</dbReference>
<reference evidence="2 3" key="1">
    <citation type="submission" date="2024-04" db="EMBL/GenBank/DDBJ databases">
        <authorList>
            <person name="Rising A."/>
            <person name="Reimegard J."/>
            <person name="Sonavane S."/>
            <person name="Akerstrom W."/>
            <person name="Nylinder S."/>
            <person name="Hedman E."/>
            <person name="Kallberg Y."/>
        </authorList>
    </citation>
    <scope>NUCLEOTIDE SEQUENCE [LARGE SCALE GENOMIC DNA]</scope>
</reference>
<feature type="non-terminal residue" evidence="2">
    <location>
        <position position="67"/>
    </location>
</feature>
<evidence type="ECO:0000259" key="1">
    <source>
        <dbReference type="Pfam" id="PF07707"/>
    </source>
</evidence>
<keyword evidence="3" id="KW-1185">Reference proteome</keyword>
<dbReference type="PANTHER" id="PTHR45632:SF27">
    <property type="entry name" value="KELCH-LIKE PROTEIN 9"/>
    <property type="match status" value="1"/>
</dbReference>
<dbReference type="PANTHER" id="PTHR45632">
    <property type="entry name" value="LD33804P"/>
    <property type="match status" value="1"/>
</dbReference>
<organism evidence="2 3">
    <name type="scientific">Larinioides sclopetarius</name>
    <dbReference type="NCBI Taxonomy" id="280406"/>
    <lineage>
        <taxon>Eukaryota</taxon>
        <taxon>Metazoa</taxon>
        <taxon>Ecdysozoa</taxon>
        <taxon>Arthropoda</taxon>
        <taxon>Chelicerata</taxon>
        <taxon>Arachnida</taxon>
        <taxon>Araneae</taxon>
        <taxon>Araneomorphae</taxon>
        <taxon>Entelegynae</taxon>
        <taxon>Araneoidea</taxon>
        <taxon>Araneidae</taxon>
        <taxon>Larinioides</taxon>
    </lineage>
</organism>
<protein>
    <recommendedName>
        <fullName evidence="1">BACK domain-containing protein</fullName>
    </recommendedName>
</protein>
<accession>A0AAV2B1E5</accession>
<evidence type="ECO:0000313" key="3">
    <source>
        <dbReference type="Proteomes" id="UP001497382"/>
    </source>
</evidence>
<dbReference type="Gene3D" id="1.25.40.420">
    <property type="match status" value="1"/>
</dbReference>
<feature type="domain" description="BACK" evidence="1">
    <location>
        <begin position="2"/>
        <end position="66"/>
    </location>
</feature>
<proteinExistence type="predicted"/>
<sequence length="67" mass="8006">MTKQFLDLEIEQILELFSSNELGARSEVIVFLAALKWISHNYLEREEYIVSVFERIRFPLMSKEEIL</sequence>
<name>A0AAV2B1E5_9ARAC</name>
<dbReference type="EMBL" id="CAXIEN010000250">
    <property type="protein sequence ID" value="CAL1289485.1"/>
    <property type="molecule type" value="Genomic_DNA"/>
</dbReference>
<evidence type="ECO:0000313" key="2">
    <source>
        <dbReference type="EMBL" id="CAL1289485.1"/>
    </source>
</evidence>